<feature type="transmembrane region" description="Helical" evidence="1">
    <location>
        <begin position="310"/>
        <end position="328"/>
    </location>
</feature>
<protein>
    <submittedName>
        <fullName evidence="2">Low temperature requirement protein A</fullName>
    </submittedName>
</protein>
<evidence type="ECO:0000313" key="2">
    <source>
        <dbReference type="EMBL" id="MEE6307717.1"/>
    </source>
</evidence>
<dbReference type="RefSeq" id="WP_331208005.1">
    <property type="nucleotide sequence ID" value="NZ_JAZGQL010000008.1"/>
</dbReference>
<keyword evidence="3" id="KW-1185">Reference proteome</keyword>
<organism evidence="2 3">
    <name type="scientific">Plantactinospora veratri</name>
    <dbReference type="NCBI Taxonomy" id="1436122"/>
    <lineage>
        <taxon>Bacteria</taxon>
        <taxon>Bacillati</taxon>
        <taxon>Actinomycetota</taxon>
        <taxon>Actinomycetes</taxon>
        <taxon>Micromonosporales</taxon>
        <taxon>Micromonosporaceae</taxon>
        <taxon>Plantactinospora</taxon>
    </lineage>
</organism>
<keyword evidence="1" id="KW-0472">Membrane</keyword>
<dbReference type="InterPro" id="IPR010640">
    <property type="entry name" value="Low_temperature_requirement_A"/>
</dbReference>
<proteinExistence type="predicted"/>
<evidence type="ECO:0000313" key="3">
    <source>
        <dbReference type="Proteomes" id="UP001339911"/>
    </source>
</evidence>
<keyword evidence="1" id="KW-1133">Transmembrane helix</keyword>
<gene>
    <name evidence="2" type="ORF">V1634_12875</name>
</gene>
<dbReference type="Pfam" id="PF06772">
    <property type="entry name" value="LtrA"/>
    <property type="match status" value="1"/>
</dbReference>
<feature type="transmembrane region" description="Helical" evidence="1">
    <location>
        <begin position="163"/>
        <end position="188"/>
    </location>
</feature>
<dbReference type="PANTHER" id="PTHR36840">
    <property type="entry name" value="BLL5714 PROTEIN"/>
    <property type="match status" value="1"/>
</dbReference>
<feature type="transmembrane region" description="Helical" evidence="1">
    <location>
        <begin position="226"/>
        <end position="245"/>
    </location>
</feature>
<reference evidence="2 3" key="1">
    <citation type="submission" date="2024-01" db="EMBL/GenBank/DDBJ databases">
        <title>Genome insights into Plantactinospora veratri sp. nov.</title>
        <authorList>
            <person name="Wang L."/>
        </authorList>
    </citation>
    <scope>NUCLEOTIDE SEQUENCE [LARGE SCALE GENOMIC DNA]</scope>
    <source>
        <strain evidence="2 3">NEAU-FHS4</strain>
    </source>
</reference>
<feature type="transmembrane region" description="Helical" evidence="1">
    <location>
        <begin position="12"/>
        <end position="34"/>
    </location>
</feature>
<feature type="transmembrane region" description="Helical" evidence="1">
    <location>
        <begin position="40"/>
        <end position="61"/>
    </location>
</feature>
<dbReference type="Proteomes" id="UP001339911">
    <property type="component" value="Unassembled WGS sequence"/>
</dbReference>
<name>A0ABU7SCQ6_9ACTN</name>
<comment type="caution">
    <text evidence="2">The sequence shown here is derived from an EMBL/GenBank/DDBJ whole genome shotgun (WGS) entry which is preliminary data.</text>
</comment>
<feature type="transmembrane region" description="Helical" evidence="1">
    <location>
        <begin position="70"/>
        <end position="91"/>
    </location>
</feature>
<feature type="transmembrane region" description="Helical" evidence="1">
    <location>
        <begin position="135"/>
        <end position="157"/>
    </location>
</feature>
<accession>A0ABU7SCQ6</accession>
<feature type="transmembrane region" description="Helical" evidence="1">
    <location>
        <begin position="200"/>
        <end position="220"/>
    </location>
</feature>
<feature type="transmembrane region" description="Helical" evidence="1">
    <location>
        <begin position="103"/>
        <end position="123"/>
    </location>
</feature>
<keyword evidence="1" id="KW-0812">Transmembrane</keyword>
<feature type="transmembrane region" description="Helical" evidence="1">
    <location>
        <begin position="363"/>
        <end position="380"/>
    </location>
</feature>
<dbReference type="EMBL" id="JAZGQL010000008">
    <property type="protein sequence ID" value="MEE6307717.1"/>
    <property type="molecule type" value="Genomic_DNA"/>
</dbReference>
<feature type="transmembrane region" description="Helical" evidence="1">
    <location>
        <begin position="272"/>
        <end position="290"/>
    </location>
</feature>
<sequence>MPTSAGIDRASPFELFFDLVFVFALTQIIAFMGHPPSFTSLARGMLLLLLLWFSWGAYIWLSNQARSDVGLIRAGTLLAMAALFVAALVIPEAWRTEAGSMRAPLILVVAYVTLRAVQLALYYRVAAHDPAVRTGLRVLAIPIVLAWIPLVLGALYGGAVQTLLWAVSLLVDIGGQRLALAAFGGWQLRNPGHFSDRHNLALIIALGESLISIGTGAGKAVTHPPVLAAALLGLLSTVCLWRLYFENVGPAAARALAGAPAPQRDRIAADGYGLAYLLMITGIIYLALGIEQVVADLAENRSGGFAGEPLDWPSVVALHGGAALYLAGRPLFLWVALRSAPRAQFGAVGGALLLLPAGRHLPALAAFGLVVALLVVATGYERVRWRPAPQS</sequence>
<evidence type="ECO:0000256" key="1">
    <source>
        <dbReference type="SAM" id="Phobius"/>
    </source>
</evidence>
<dbReference type="PANTHER" id="PTHR36840:SF1">
    <property type="entry name" value="BLL5714 PROTEIN"/>
    <property type="match status" value="1"/>
</dbReference>